<gene>
    <name evidence="1" type="ORF">HPHI1048_LOCUS9712</name>
</gene>
<dbReference type="PANTHER" id="PTHR33504:SF2">
    <property type="entry name" value="PROTEIN MFI"/>
    <property type="match status" value="1"/>
</dbReference>
<sequence>MVYKQKQSLSPDEAANIIQRSFRSFINVRIYGYYRSLINFRNRGDPSLLLKSINPSEAALVQDRASGAVVRFRLGGSVFPPVVYYKIFVRSPVTDLGSFAPRDYTAGKPNQFYLLQRHNDASVDDNRNQTMREVTELVDRGGWYKRYENNGWRPIANKLLFNVDPVTARTSEQRKPDFHHSCTMRKHMALAKRLKKKKEWMSRMYKPVDDEGAEREEEEEEEVFREEFDEMVTWAHSLDYEDYMDNWSSLATSLTVQEMKQEA</sequence>
<proteinExistence type="predicted"/>
<protein>
    <submittedName>
        <fullName evidence="1">Uncharacterized protein</fullName>
    </submittedName>
</protein>
<dbReference type="EMBL" id="HBEO01014233">
    <property type="protein sequence ID" value="CAD8482746.1"/>
    <property type="molecule type" value="Transcribed_RNA"/>
</dbReference>
<name>A0A7S0HKK1_9CRYP</name>
<evidence type="ECO:0000313" key="1">
    <source>
        <dbReference type="EMBL" id="CAD8482746.1"/>
    </source>
</evidence>
<reference evidence="1" key="1">
    <citation type="submission" date="2021-01" db="EMBL/GenBank/DDBJ databases">
        <authorList>
            <person name="Corre E."/>
            <person name="Pelletier E."/>
            <person name="Niang G."/>
            <person name="Scheremetjew M."/>
            <person name="Finn R."/>
            <person name="Kale V."/>
            <person name="Holt S."/>
            <person name="Cochrane G."/>
            <person name="Meng A."/>
            <person name="Brown T."/>
            <person name="Cohen L."/>
        </authorList>
    </citation>
    <scope>NUCLEOTIDE SEQUENCE</scope>
    <source>
        <strain evidence="1">CCMP325</strain>
    </source>
</reference>
<dbReference type="AlphaFoldDB" id="A0A7S0HKK1"/>
<accession>A0A7S0HKK1</accession>
<organism evidence="1">
    <name type="scientific">Hanusia phi</name>
    <dbReference type="NCBI Taxonomy" id="3032"/>
    <lineage>
        <taxon>Eukaryota</taxon>
        <taxon>Cryptophyceae</taxon>
        <taxon>Pyrenomonadales</taxon>
        <taxon>Geminigeraceae</taxon>
        <taxon>Hanusia</taxon>
    </lineage>
</organism>
<dbReference type="PANTHER" id="PTHR33504">
    <property type="entry name" value="NADH DEHYDROGENASE (UBIQUINONE) 1 BETA SUBCOMPLEX, 4"/>
    <property type="match status" value="1"/>
</dbReference>